<protein>
    <submittedName>
        <fullName evidence="1">Uncharacterized protein</fullName>
    </submittedName>
</protein>
<name>A0A382V1F1_9ZZZZ</name>
<reference evidence="1" key="1">
    <citation type="submission" date="2018-05" db="EMBL/GenBank/DDBJ databases">
        <authorList>
            <person name="Lanie J.A."/>
            <person name="Ng W.-L."/>
            <person name="Kazmierczak K.M."/>
            <person name="Andrzejewski T.M."/>
            <person name="Davidsen T.M."/>
            <person name="Wayne K.J."/>
            <person name="Tettelin H."/>
            <person name="Glass J.I."/>
            <person name="Rusch D."/>
            <person name="Podicherti R."/>
            <person name="Tsui H.-C.T."/>
            <person name="Winkler M.E."/>
        </authorList>
    </citation>
    <scope>NUCLEOTIDE SEQUENCE</scope>
</reference>
<sequence length="112" mass="13086">MPYHIVPDDLLVHVFRYEHRMGGKQRQCILELYVSCGGDAVRFLVTPQISGDGAFYLEFDDIEILGELFFGKFNTGLDYPVLETLNHRVLYFERSDERIEVSFKILVLYTVF</sequence>
<dbReference type="AlphaFoldDB" id="A0A382V1F1"/>
<proteinExistence type="predicted"/>
<feature type="non-terminal residue" evidence="1">
    <location>
        <position position="112"/>
    </location>
</feature>
<dbReference type="EMBL" id="UINC01148423">
    <property type="protein sequence ID" value="SVD40290.1"/>
    <property type="molecule type" value="Genomic_DNA"/>
</dbReference>
<organism evidence="1">
    <name type="scientific">marine metagenome</name>
    <dbReference type="NCBI Taxonomy" id="408172"/>
    <lineage>
        <taxon>unclassified sequences</taxon>
        <taxon>metagenomes</taxon>
        <taxon>ecological metagenomes</taxon>
    </lineage>
</organism>
<accession>A0A382V1F1</accession>
<evidence type="ECO:0000313" key="1">
    <source>
        <dbReference type="EMBL" id="SVD40290.1"/>
    </source>
</evidence>
<gene>
    <name evidence="1" type="ORF">METZ01_LOCUS393144</name>
</gene>